<accession>A0ABP1EMP9</accession>
<dbReference type="EMBL" id="OZ038524">
    <property type="protein sequence ID" value="CAL2086596.1"/>
    <property type="molecule type" value="Genomic_DNA"/>
</dbReference>
<dbReference type="Gene3D" id="1.25.40.390">
    <property type="match status" value="1"/>
</dbReference>
<keyword evidence="3" id="KW-1185">Reference proteome</keyword>
<sequence>MKTNFKQIMFSVAISASVLSCTSVDFGDTNIDPNASTKASAPGLLTTAMVAIADSNTNTDEDRPSGVLVNSTAMLYSQYISNGQYPQESRYETLNWSYGDIYTRPLNSLNEVIKTTKGSGVLNESNIIAVATLVRAYFLHGATDRWGDIPYSEALLGVENKTPKLDSQEDVYKGLFNEIDGALASINMANAGPKGDIIFNGDMNRWKKFGNTLKVVMALRLSKRNTDLGGLAKTKFNEAIGGAISSSSENIFYQYLKDDSNDNPFQDQFGDEGRVDWIMSDVLVNYMIGSGSTSAPQDPRLAKYAEPVGTHFIGAPYGEANTADADFSQMSTSITTVKDYQAMMFTAAQINFSKAEAVELGWMSGNAKNYFEAGIKESMTQWGVSSADADAFVASVTYAGVQSIAEQKWVALYMQGYESWAEWRRIGGPATIVKPATQLQGTDIPQRQAYATSVANNNTDNHTATVASQGPDNLDTKLWWAK</sequence>
<keyword evidence="2" id="KW-0449">Lipoprotein</keyword>
<name>A0ABP1EMP9_9FLAO</name>
<dbReference type="SUPFAM" id="SSF48452">
    <property type="entry name" value="TPR-like"/>
    <property type="match status" value="1"/>
</dbReference>
<evidence type="ECO:0000256" key="1">
    <source>
        <dbReference type="SAM" id="SignalP"/>
    </source>
</evidence>
<feature type="signal peptide" evidence="1">
    <location>
        <begin position="1"/>
        <end position="20"/>
    </location>
</feature>
<evidence type="ECO:0000313" key="2">
    <source>
        <dbReference type="EMBL" id="CAL2086596.1"/>
    </source>
</evidence>
<proteinExistence type="predicted"/>
<dbReference type="GeneID" id="65210188"/>
<dbReference type="Pfam" id="PF12771">
    <property type="entry name" value="SusD-like_2"/>
    <property type="match status" value="1"/>
</dbReference>
<dbReference type="RefSeq" id="WP_101903158.1">
    <property type="nucleotide sequence ID" value="NZ_JBFKZZ010000006.1"/>
</dbReference>
<protein>
    <submittedName>
        <fullName evidence="2">SusD/RagB family lipoprotein</fullName>
    </submittedName>
</protein>
<evidence type="ECO:0000313" key="3">
    <source>
        <dbReference type="Proteomes" id="UP001497514"/>
    </source>
</evidence>
<dbReference type="PROSITE" id="PS51257">
    <property type="entry name" value="PROKAR_LIPOPROTEIN"/>
    <property type="match status" value="1"/>
</dbReference>
<feature type="chain" id="PRO_5046100533" evidence="1">
    <location>
        <begin position="21"/>
        <end position="482"/>
    </location>
</feature>
<reference evidence="2 3" key="1">
    <citation type="submission" date="2024-05" db="EMBL/GenBank/DDBJ databases">
        <authorList>
            <person name="Duchaud E."/>
        </authorList>
    </citation>
    <scope>NUCLEOTIDE SEQUENCE [LARGE SCALE GENOMIC DNA]</scope>
    <source>
        <strain evidence="2">Ena-SAMPLE-TAB-13-05-2024-13:56:06:370-140309</strain>
    </source>
</reference>
<dbReference type="InterPro" id="IPR041662">
    <property type="entry name" value="SusD-like_2"/>
</dbReference>
<keyword evidence="1" id="KW-0732">Signal</keyword>
<dbReference type="InterPro" id="IPR011990">
    <property type="entry name" value="TPR-like_helical_dom_sf"/>
</dbReference>
<gene>
    <name evidence="2" type="ORF">TD3509T_2083</name>
</gene>
<dbReference type="Proteomes" id="UP001497514">
    <property type="component" value="Chromosome"/>
</dbReference>
<organism evidence="2 3">
    <name type="scientific">Tenacibaculum dicentrarchi</name>
    <dbReference type="NCBI Taxonomy" id="669041"/>
    <lineage>
        <taxon>Bacteria</taxon>
        <taxon>Pseudomonadati</taxon>
        <taxon>Bacteroidota</taxon>
        <taxon>Flavobacteriia</taxon>
        <taxon>Flavobacteriales</taxon>
        <taxon>Flavobacteriaceae</taxon>
        <taxon>Tenacibaculum</taxon>
    </lineage>
</organism>